<dbReference type="InterPro" id="IPR043592">
    <property type="entry name" value="FMNL_animal"/>
</dbReference>
<dbReference type="Pfam" id="PF02181">
    <property type="entry name" value="FH2"/>
    <property type="match status" value="1"/>
</dbReference>
<dbReference type="PROSITE" id="PS51444">
    <property type="entry name" value="FH2"/>
    <property type="match status" value="1"/>
</dbReference>
<dbReference type="Gene3D" id="1.20.58.2220">
    <property type="entry name" value="Formin, FH2 domain"/>
    <property type="match status" value="1"/>
</dbReference>
<sequence length="285" mass="33319">MLAFTKRNPIEIAESIRNLDSELNSVEFIQHLIQYIPNETESTSSAKRSAINAFTRLSGAKEQLTPADRLVYEILQIPFYMERLNTLKFKLIFADNCRLITEQLQLLYDACVFLYHSVHIKKLLEIILSVINHLNSTPTHRILTLDDLSKVSELKTPKTRVPIINIVSQICRDRHPEIFDLKDNYHLIFSASKIDLNIVKYEIDQMQKEFQQIQLWMEKLDVKMNLQTFLSDCREKLPEIVRSCQLTTDQYSKTISYFTQQTTTSVIFLSIFANLIQSLQIKRQN</sequence>
<gene>
    <name evidence="3" type="ORF">EDS130_LOCUS28845</name>
</gene>
<evidence type="ECO:0000256" key="1">
    <source>
        <dbReference type="ARBA" id="ARBA00023449"/>
    </source>
</evidence>
<protein>
    <recommendedName>
        <fullName evidence="2">FH2 domain-containing protein</fullName>
    </recommendedName>
</protein>
<dbReference type="PANTHER" id="PTHR45857:SF4">
    <property type="entry name" value="FORMIN-LIKE PROTEIN"/>
    <property type="match status" value="1"/>
</dbReference>
<dbReference type="GO" id="GO:0005829">
    <property type="term" value="C:cytosol"/>
    <property type="evidence" value="ECO:0007669"/>
    <property type="project" value="TreeGrafter"/>
</dbReference>
<dbReference type="GO" id="GO:0008360">
    <property type="term" value="P:regulation of cell shape"/>
    <property type="evidence" value="ECO:0007669"/>
    <property type="project" value="TreeGrafter"/>
</dbReference>
<organism evidence="3 4">
    <name type="scientific">Adineta ricciae</name>
    <name type="common">Rotifer</name>
    <dbReference type="NCBI Taxonomy" id="249248"/>
    <lineage>
        <taxon>Eukaryota</taxon>
        <taxon>Metazoa</taxon>
        <taxon>Spiralia</taxon>
        <taxon>Gnathifera</taxon>
        <taxon>Rotifera</taxon>
        <taxon>Eurotatoria</taxon>
        <taxon>Bdelloidea</taxon>
        <taxon>Adinetida</taxon>
        <taxon>Adinetidae</taxon>
        <taxon>Adineta</taxon>
    </lineage>
</organism>
<dbReference type="GO" id="GO:0051015">
    <property type="term" value="F:actin filament binding"/>
    <property type="evidence" value="ECO:0007669"/>
    <property type="project" value="TreeGrafter"/>
</dbReference>
<dbReference type="PANTHER" id="PTHR45857">
    <property type="entry name" value="FORMIN-LIKE PROTEIN"/>
    <property type="match status" value="1"/>
</dbReference>
<accession>A0A815BGS3</accession>
<evidence type="ECO:0000259" key="2">
    <source>
        <dbReference type="PROSITE" id="PS51444"/>
    </source>
</evidence>
<dbReference type="AlphaFoldDB" id="A0A815BGS3"/>
<dbReference type="Proteomes" id="UP000663852">
    <property type="component" value="Unassembled WGS sequence"/>
</dbReference>
<dbReference type="EMBL" id="CAJNOJ010000190">
    <property type="protein sequence ID" value="CAF1267339.1"/>
    <property type="molecule type" value="Genomic_DNA"/>
</dbReference>
<dbReference type="OrthoDB" id="410721at2759"/>
<evidence type="ECO:0000313" key="3">
    <source>
        <dbReference type="EMBL" id="CAF1267339.1"/>
    </source>
</evidence>
<comment type="caution">
    <text evidence="3">The sequence shown here is derived from an EMBL/GenBank/DDBJ whole genome shotgun (WGS) entry which is preliminary data.</text>
</comment>
<comment type="similarity">
    <text evidence="1">Belongs to the formin homology family.</text>
</comment>
<name>A0A815BGS3_ADIRI</name>
<evidence type="ECO:0000313" key="4">
    <source>
        <dbReference type="Proteomes" id="UP000663852"/>
    </source>
</evidence>
<feature type="domain" description="FH2" evidence="2">
    <location>
        <begin position="1"/>
        <end position="285"/>
    </location>
</feature>
<dbReference type="InterPro" id="IPR015425">
    <property type="entry name" value="FH2_Formin"/>
</dbReference>
<dbReference type="GO" id="GO:0016477">
    <property type="term" value="P:cell migration"/>
    <property type="evidence" value="ECO:0007669"/>
    <property type="project" value="TreeGrafter"/>
</dbReference>
<dbReference type="GO" id="GO:0030866">
    <property type="term" value="P:cortical actin cytoskeleton organization"/>
    <property type="evidence" value="ECO:0007669"/>
    <property type="project" value="TreeGrafter"/>
</dbReference>
<proteinExistence type="inferred from homology"/>
<dbReference type="InterPro" id="IPR042201">
    <property type="entry name" value="FH2_Formin_sf"/>
</dbReference>
<reference evidence="3" key="1">
    <citation type="submission" date="2021-02" db="EMBL/GenBank/DDBJ databases">
        <authorList>
            <person name="Nowell W R."/>
        </authorList>
    </citation>
    <scope>NUCLEOTIDE SEQUENCE</scope>
</reference>
<dbReference type="SUPFAM" id="SSF101447">
    <property type="entry name" value="Formin homology 2 domain (FH2 domain)"/>
    <property type="match status" value="1"/>
</dbReference>